<comment type="caution">
    <text evidence="1">The sequence shown here is derived from an EMBL/GenBank/DDBJ whole genome shotgun (WGS) entry which is preliminary data.</text>
</comment>
<dbReference type="AlphaFoldDB" id="D1NVQ8"/>
<protein>
    <submittedName>
        <fullName evidence="1">Uncharacterized protein</fullName>
    </submittedName>
</protein>
<dbReference type="EMBL" id="ABXB03000003">
    <property type="protein sequence ID" value="EFA22909.1"/>
    <property type="molecule type" value="Genomic_DNA"/>
</dbReference>
<dbReference type="STRING" id="561180.BIFGAL_03950"/>
<reference evidence="1 3" key="1">
    <citation type="submission" date="2009-11" db="EMBL/GenBank/DDBJ databases">
        <authorList>
            <person name="Weinstock G."/>
            <person name="Sodergren E."/>
            <person name="Clifton S."/>
            <person name="Fulton L."/>
            <person name="Fulton B."/>
            <person name="Courtney L."/>
            <person name="Fronick C."/>
            <person name="Harrison M."/>
            <person name="Strong C."/>
            <person name="Farmer C."/>
            <person name="Delahaunty K."/>
            <person name="Markovic C."/>
            <person name="Hall O."/>
            <person name="Minx P."/>
            <person name="Tomlinson C."/>
            <person name="Mitreva M."/>
            <person name="Nelson J."/>
            <person name="Hou S."/>
            <person name="Wollam A."/>
            <person name="Pepin K.H."/>
            <person name="Johnson M."/>
            <person name="Bhonagiri V."/>
            <person name="Nash W.E."/>
            <person name="Warren W."/>
            <person name="Chinwalla A."/>
            <person name="Mardis E.R."/>
            <person name="Wilson R.K."/>
        </authorList>
    </citation>
    <scope>NUCLEOTIDE SEQUENCE [LARGE SCALE GENOMIC DNA]</scope>
    <source>
        <strain evidence="1 3">DSM 20093</strain>
    </source>
</reference>
<reference evidence="2 4" key="2">
    <citation type="submission" date="2014-03" db="EMBL/GenBank/DDBJ databases">
        <title>Genomics of Bifidobacteria.</title>
        <authorList>
            <person name="Ventura M."/>
            <person name="Milani C."/>
            <person name="Lugli G.A."/>
        </authorList>
    </citation>
    <scope>NUCLEOTIDE SEQUENCE [LARGE SCALE GENOMIC DNA]</scope>
    <source>
        <strain evidence="2 4">LMG 11596</strain>
    </source>
</reference>
<accession>D1NVQ8</accession>
<gene>
    <name evidence="2" type="ORF">BGLCM_0502</name>
    <name evidence="1" type="ORF">BIFGAL_03950</name>
</gene>
<sequence>MLLEQDALEPGAVHDMTVQAMRWMGTAVYENAVDVALDAREDEMLTFKAPV</sequence>
<evidence type="ECO:0000313" key="2">
    <source>
        <dbReference type="EMBL" id="KFI59392.1"/>
    </source>
</evidence>
<dbReference type="Proteomes" id="UP000029074">
    <property type="component" value="Unassembled WGS sequence"/>
</dbReference>
<dbReference type="RefSeq" id="WP_006295401.1">
    <property type="nucleotide sequence ID" value="NZ_ABXB03000003.1"/>
</dbReference>
<name>D1NVQ8_9BIFI</name>
<dbReference type="EMBL" id="JGYW01000003">
    <property type="protein sequence ID" value="KFI59392.1"/>
    <property type="molecule type" value="Genomic_DNA"/>
</dbReference>
<proteinExistence type="predicted"/>
<keyword evidence="4" id="KW-1185">Reference proteome</keyword>
<evidence type="ECO:0000313" key="1">
    <source>
        <dbReference type="EMBL" id="EFA22909.1"/>
    </source>
</evidence>
<dbReference type="Proteomes" id="UP000003656">
    <property type="component" value="Unassembled WGS sequence"/>
</dbReference>
<evidence type="ECO:0000313" key="3">
    <source>
        <dbReference type="Proteomes" id="UP000003656"/>
    </source>
</evidence>
<evidence type="ECO:0000313" key="4">
    <source>
        <dbReference type="Proteomes" id="UP000029074"/>
    </source>
</evidence>
<organism evidence="1 3">
    <name type="scientific">Bifidobacterium gallicum DSM 20093 = LMG 11596</name>
    <dbReference type="NCBI Taxonomy" id="561180"/>
    <lineage>
        <taxon>Bacteria</taxon>
        <taxon>Bacillati</taxon>
        <taxon>Actinomycetota</taxon>
        <taxon>Actinomycetes</taxon>
        <taxon>Bifidobacteriales</taxon>
        <taxon>Bifidobacteriaceae</taxon>
        <taxon>Bifidobacterium</taxon>
    </lineage>
</organism>